<dbReference type="InterPro" id="IPR000542">
    <property type="entry name" value="Carn_acyl_trans"/>
</dbReference>
<dbReference type="InterPro" id="IPR023213">
    <property type="entry name" value="CAT-like_dom_sf"/>
</dbReference>
<dbReference type="GO" id="GO:0016746">
    <property type="term" value="F:acyltransferase activity"/>
    <property type="evidence" value="ECO:0007669"/>
    <property type="project" value="UniProtKB-KW"/>
</dbReference>
<feature type="compositionally biased region" description="Pro residues" evidence="5">
    <location>
        <begin position="314"/>
        <end position="328"/>
    </location>
</feature>
<dbReference type="Proteomes" id="UP000076532">
    <property type="component" value="Unassembled WGS sequence"/>
</dbReference>
<name>A0A166NNF1_9AGAM</name>
<feature type="region of interest" description="Disordered" evidence="5">
    <location>
        <begin position="313"/>
        <end position="351"/>
    </location>
</feature>
<dbReference type="SUPFAM" id="SSF52777">
    <property type="entry name" value="CoA-dependent acyltransferases"/>
    <property type="match status" value="2"/>
</dbReference>
<accession>A0A166NNF1</accession>
<gene>
    <name evidence="7" type="ORF">FIBSPDRAFT_909637</name>
</gene>
<dbReference type="EMBL" id="KV417522">
    <property type="protein sequence ID" value="KZP25211.1"/>
    <property type="molecule type" value="Genomic_DNA"/>
</dbReference>
<dbReference type="InterPro" id="IPR039551">
    <property type="entry name" value="Cho/carn_acyl_trans"/>
</dbReference>
<keyword evidence="3 7" id="KW-0012">Acyltransferase</keyword>
<organism evidence="7 8">
    <name type="scientific">Athelia psychrophila</name>
    <dbReference type="NCBI Taxonomy" id="1759441"/>
    <lineage>
        <taxon>Eukaryota</taxon>
        <taxon>Fungi</taxon>
        <taxon>Dikarya</taxon>
        <taxon>Basidiomycota</taxon>
        <taxon>Agaricomycotina</taxon>
        <taxon>Agaricomycetes</taxon>
        <taxon>Agaricomycetidae</taxon>
        <taxon>Atheliales</taxon>
        <taxon>Atheliaceae</taxon>
        <taxon>Athelia</taxon>
    </lineage>
</organism>
<evidence type="ECO:0000256" key="5">
    <source>
        <dbReference type="SAM" id="MobiDB-lite"/>
    </source>
</evidence>
<evidence type="ECO:0000313" key="7">
    <source>
        <dbReference type="EMBL" id="KZP25211.1"/>
    </source>
</evidence>
<dbReference type="PANTHER" id="PTHR22589">
    <property type="entry name" value="CARNITINE O-ACYLTRANSFERASE"/>
    <property type="match status" value="1"/>
</dbReference>
<dbReference type="OrthoDB" id="240216at2759"/>
<evidence type="ECO:0000313" key="8">
    <source>
        <dbReference type="Proteomes" id="UP000076532"/>
    </source>
</evidence>
<reference evidence="7 8" key="1">
    <citation type="journal article" date="2016" name="Mol. Biol. Evol.">
        <title>Comparative Genomics of Early-Diverging Mushroom-Forming Fungi Provides Insights into the Origins of Lignocellulose Decay Capabilities.</title>
        <authorList>
            <person name="Nagy L.G."/>
            <person name="Riley R."/>
            <person name="Tritt A."/>
            <person name="Adam C."/>
            <person name="Daum C."/>
            <person name="Floudas D."/>
            <person name="Sun H."/>
            <person name="Yadav J.S."/>
            <person name="Pangilinan J."/>
            <person name="Larsson K.H."/>
            <person name="Matsuura K."/>
            <person name="Barry K."/>
            <person name="Labutti K."/>
            <person name="Kuo R."/>
            <person name="Ohm R.A."/>
            <person name="Bhattacharya S.S."/>
            <person name="Shirouzu T."/>
            <person name="Yoshinaga Y."/>
            <person name="Martin F.M."/>
            <person name="Grigoriev I.V."/>
            <person name="Hibbett D.S."/>
        </authorList>
    </citation>
    <scope>NUCLEOTIDE SEQUENCE [LARGE SCALE GENOMIC DNA]</scope>
    <source>
        <strain evidence="7 8">CBS 109695</strain>
    </source>
</reference>
<evidence type="ECO:0000256" key="2">
    <source>
        <dbReference type="ARBA" id="ARBA00022679"/>
    </source>
</evidence>
<feature type="active site" description="Proton acceptor" evidence="4">
    <location>
        <position position="388"/>
    </location>
</feature>
<evidence type="ECO:0000256" key="3">
    <source>
        <dbReference type="ARBA" id="ARBA00023315"/>
    </source>
</evidence>
<dbReference type="InterPro" id="IPR042231">
    <property type="entry name" value="Cho/carn_acyl_trans_2"/>
</dbReference>
<dbReference type="AlphaFoldDB" id="A0A166NNF1"/>
<feature type="compositionally biased region" description="Low complexity" evidence="5">
    <location>
        <begin position="329"/>
        <end position="342"/>
    </location>
</feature>
<keyword evidence="8" id="KW-1185">Reference proteome</keyword>
<dbReference type="Gene3D" id="3.30.559.70">
    <property type="entry name" value="Choline/Carnitine o-acyltransferase, domain 2"/>
    <property type="match status" value="1"/>
</dbReference>
<dbReference type="Gene3D" id="3.30.559.10">
    <property type="entry name" value="Chloramphenicol acetyltransferase-like domain"/>
    <property type="match status" value="1"/>
</dbReference>
<evidence type="ECO:0000259" key="6">
    <source>
        <dbReference type="Pfam" id="PF00755"/>
    </source>
</evidence>
<dbReference type="STRING" id="436010.A0A166NNF1"/>
<sequence>MSGNAKPIPRLPRLPVPPLRKTLDRYLKSIEPFLLEDEARGGAPFADSYAARRRWADEFERGPGGRAQEALVALDRSPASPHNWLDDTIWLKTAYHEARAPLPVNSNWWLAFLNDPAVPVPPSTLIGSGEGEDAWAGVTPWQLRRAAWLVWRTLDFKERLDREELHPSTTRTGIWLRDSTSRIFNTCRVPRPHCDALSPQGPSPHATKLLVAVHDWHYLVDCYLPPRTDGQAHRTRIPAPELERRLRQIARDAEGRLGGGERAVPVGVLSADGRDAWAENYEHLRGLSPTNAHTLDAINHSLLALSLDNYTHTFPPPPSSSPPTPPSSSPSSSSRTSKSKPTAHAPPADLDAHLHQIRAPPDARNRWFDKPLTLVVEACARAGAMGEHSPCDALVPSIVCEYAVVGGIGDAETSDVDANVAGGATGTGIKSGTEGGWERLGWVTDGRIERECARVEGEARARIADSDDSGLWFTDYGSDWIKDVAKLSPDAYIQMALQLAWYKTRGAFTATYETALTRMFARGRTETIRTYTTDSRAWVLSMVQGRASLTERKMLLHRAITTHAALTREAATGRGIDRHLLGLRLMLAQQPGGAAPVPLLSDELFQRSQAWKLSTSGLSAGHQFRGTGFGSAYPDGYGINCELGADLAGPDVIKFGVETKHSSRLTSTEVFKAAISASLREVRQLCSADPESSPIVSHL</sequence>
<feature type="domain" description="Choline/carnitine acyltransferase" evidence="6">
    <location>
        <begin position="14"/>
        <end position="675"/>
    </location>
</feature>
<proteinExistence type="inferred from homology"/>
<dbReference type="Pfam" id="PF00755">
    <property type="entry name" value="Carn_acyltransf"/>
    <property type="match status" value="1"/>
</dbReference>
<evidence type="ECO:0000256" key="4">
    <source>
        <dbReference type="PIRSR" id="PIRSR600542-1"/>
    </source>
</evidence>
<dbReference type="PANTHER" id="PTHR22589:SF107">
    <property type="entry name" value="CHOLINE_CARNITINE ACYLTRANSFERASE DOMAIN-CONTAINING PROTEIN"/>
    <property type="match status" value="1"/>
</dbReference>
<evidence type="ECO:0000256" key="1">
    <source>
        <dbReference type="ARBA" id="ARBA00005232"/>
    </source>
</evidence>
<protein>
    <submittedName>
        <fullName evidence="7">Acyltransferase ChoActase/COT/CPT</fullName>
    </submittedName>
</protein>
<comment type="similarity">
    <text evidence="1">Belongs to the carnitine/choline acetyltransferase family.</text>
</comment>
<keyword evidence="2" id="KW-0808">Transferase</keyword>